<organism evidence="3 6">
    <name type="scientific">Teichococcus wenyumeiae</name>
    <dbReference type="NCBI Taxonomy" id="2478470"/>
    <lineage>
        <taxon>Bacteria</taxon>
        <taxon>Pseudomonadati</taxon>
        <taxon>Pseudomonadota</taxon>
        <taxon>Alphaproteobacteria</taxon>
        <taxon>Acetobacterales</taxon>
        <taxon>Roseomonadaceae</taxon>
        <taxon>Roseomonas</taxon>
    </lineage>
</organism>
<dbReference type="CDD" id="cd13578">
    <property type="entry name" value="PBP2_Bug27"/>
    <property type="match status" value="1"/>
</dbReference>
<keyword evidence="2" id="KW-0732">Signal</keyword>
<proteinExistence type="inferred from homology"/>
<evidence type="ECO:0000256" key="1">
    <source>
        <dbReference type="ARBA" id="ARBA00006987"/>
    </source>
</evidence>
<dbReference type="InParanoid" id="A0A3A9J9C1"/>
<evidence type="ECO:0000256" key="2">
    <source>
        <dbReference type="SAM" id="SignalP"/>
    </source>
</evidence>
<dbReference type="PANTHER" id="PTHR42928">
    <property type="entry name" value="TRICARBOXYLATE-BINDING PROTEIN"/>
    <property type="match status" value="1"/>
</dbReference>
<feature type="signal peptide" evidence="2">
    <location>
        <begin position="1"/>
        <end position="25"/>
    </location>
</feature>
<sequence>MKNITRRTALAGILALAGTARVAAAAGAPAWPQRPVTLVVPFPPGGSNDVVARLVAQQLSASLGQPVVVENRPGANGNIGAGQVARAAPDGYTLLVSGNGQNAMNHGLYRQMPYDSRTSFNHVAQFATVPNALVVTEDFPARSLADLIRMAKEKPGSISFASPGSGSSGHLAMAMLARAAAIELMHVPYRGAAPAITDVIAGQVPLVMINVDVPLPHVRAGRLRVLAVTSEARNALYPDAPTVAESGFPGFSASGWIGLSAPAGLPPEITEKLAAAVANALRDPQIRERFAAGGYIPGDRGPADYARFIDAEIAKWGQVTRDLGITLE</sequence>
<protein>
    <submittedName>
        <fullName evidence="3">Tripartite tricarboxylate transporter substrate binding protein</fullName>
    </submittedName>
</protein>
<dbReference type="RefSeq" id="WP_120640248.1">
    <property type="nucleotide sequence ID" value="NZ_RFLX01000054.1"/>
</dbReference>
<dbReference type="PIRSF" id="PIRSF017082">
    <property type="entry name" value="YflP"/>
    <property type="match status" value="1"/>
</dbReference>
<name>A0A3A9J9C1_9PROT</name>
<comment type="similarity">
    <text evidence="1">Belongs to the UPF0065 (bug) family.</text>
</comment>
<dbReference type="SUPFAM" id="SSF53850">
    <property type="entry name" value="Periplasmic binding protein-like II"/>
    <property type="match status" value="1"/>
</dbReference>
<dbReference type="EMBL" id="RAQU01000182">
    <property type="protein sequence ID" value="RKK02121.1"/>
    <property type="molecule type" value="Genomic_DNA"/>
</dbReference>
<gene>
    <name evidence="3" type="ORF">D6Z83_21410</name>
    <name evidence="4" type="ORF">EBE87_25585</name>
</gene>
<reference evidence="3 6" key="1">
    <citation type="submission" date="2018-09" db="EMBL/GenBank/DDBJ databases">
        <title>Roseomonas sp. nov., isolated from feces of Tibetan antelopes in the Qinghai-Tibet plateau, China.</title>
        <authorList>
            <person name="Tian Z."/>
        </authorList>
    </citation>
    <scope>NUCLEOTIDE SEQUENCE [LARGE SCALE GENOMIC DNA]</scope>
    <source>
        <strain evidence="4 5">Z23</strain>
        <strain evidence="3 6">Z24</strain>
    </source>
</reference>
<dbReference type="OrthoDB" id="7375033at2"/>
<feature type="chain" id="PRO_5017326558" evidence="2">
    <location>
        <begin position="26"/>
        <end position="328"/>
    </location>
</feature>
<evidence type="ECO:0000313" key="4">
    <source>
        <dbReference type="EMBL" id="RMI15488.1"/>
    </source>
</evidence>
<dbReference type="Proteomes" id="UP000274097">
    <property type="component" value="Unassembled WGS sequence"/>
</dbReference>
<dbReference type="PROSITE" id="PS51318">
    <property type="entry name" value="TAT"/>
    <property type="match status" value="1"/>
</dbReference>
<dbReference type="Gene3D" id="3.40.190.150">
    <property type="entry name" value="Bordetella uptake gene, domain 1"/>
    <property type="match status" value="1"/>
</dbReference>
<evidence type="ECO:0000313" key="5">
    <source>
        <dbReference type="Proteomes" id="UP000274097"/>
    </source>
</evidence>
<dbReference type="PANTHER" id="PTHR42928:SF5">
    <property type="entry name" value="BLR1237 PROTEIN"/>
    <property type="match status" value="1"/>
</dbReference>
<dbReference type="InterPro" id="IPR042100">
    <property type="entry name" value="Bug_dom1"/>
</dbReference>
<dbReference type="InterPro" id="IPR005064">
    <property type="entry name" value="BUG"/>
</dbReference>
<evidence type="ECO:0000313" key="3">
    <source>
        <dbReference type="EMBL" id="RKK02121.1"/>
    </source>
</evidence>
<dbReference type="InterPro" id="IPR006311">
    <property type="entry name" value="TAT_signal"/>
</dbReference>
<comment type="caution">
    <text evidence="3">The sequence shown here is derived from an EMBL/GenBank/DDBJ whole genome shotgun (WGS) entry which is preliminary data.</text>
</comment>
<dbReference type="EMBL" id="RFLX01000054">
    <property type="protein sequence ID" value="RMI15488.1"/>
    <property type="molecule type" value="Genomic_DNA"/>
</dbReference>
<dbReference type="AlphaFoldDB" id="A0A3A9J9C1"/>
<dbReference type="Proteomes" id="UP000278036">
    <property type="component" value="Unassembled WGS sequence"/>
</dbReference>
<accession>A0A3A9J9C1</accession>
<evidence type="ECO:0000313" key="6">
    <source>
        <dbReference type="Proteomes" id="UP000278036"/>
    </source>
</evidence>
<dbReference type="Gene3D" id="3.40.190.10">
    <property type="entry name" value="Periplasmic binding protein-like II"/>
    <property type="match status" value="1"/>
</dbReference>
<keyword evidence="5" id="KW-1185">Reference proteome</keyword>
<dbReference type="Pfam" id="PF03401">
    <property type="entry name" value="TctC"/>
    <property type="match status" value="1"/>
</dbReference>